<accession>A0A5N6KYR1</accession>
<dbReference type="InterPro" id="IPR027443">
    <property type="entry name" value="IPNS-like_sf"/>
</dbReference>
<evidence type="ECO:0000313" key="1">
    <source>
        <dbReference type="EMBL" id="KAB8360693.1"/>
    </source>
</evidence>
<protein>
    <recommendedName>
        <fullName evidence="3">Non-haem dioxygenase N-terminal domain-containing protein</fullName>
    </recommendedName>
</protein>
<sequence length="186" mass="20757">MMVSQTGEAAAQIPVVDLNSDDAAQKMLRAAIDFGFIFVKHQDLELTPDNVEVQRSICRTAKGKGGVLYPLRQVRKKPWLGRAFNIGEFVGGKAQQSFPLPLRFHEVELGLFFGKCHALCNQILELLAEGLEIPLEDGGKEWFRSRHDQDQSPSGSVLRLLYVSLKQKLPVSLCSDNARSIPNCRH</sequence>
<gene>
    <name evidence="1" type="ORF">FH972_024430</name>
</gene>
<name>A0A5N6KYR1_9ROSI</name>
<reference evidence="1 2" key="1">
    <citation type="submission" date="2019-06" db="EMBL/GenBank/DDBJ databases">
        <title>A chromosomal-level reference genome of Carpinus fangiana (Coryloideae, Betulaceae).</title>
        <authorList>
            <person name="Yang X."/>
            <person name="Wang Z."/>
            <person name="Zhang L."/>
            <person name="Hao G."/>
            <person name="Liu J."/>
            <person name="Yang Y."/>
        </authorList>
    </citation>
    <scope>NUCLEOTIDE SEQUENCE [LARGE SCALE GENOMIC DNA]</scope>
    <source>
        <strain evidence="1">Cfa_2016G</strain>
        <tissue evidence="1">Leaf</tissue>
    </source>
</reference>
<dbReference type="Proteomes" id="UP000327013">
    <property type="component" value="Unassembled WGS sequence"/>
</dbReference>
<dbReference type="OrthoDB" id="406156at2759"/>
<dbReference type="AlphaFoldDB" id="A0A5N6KYR1"/>
<evidence type="ECO:0008006" key="3">
    <source>
        <dbReference type="Google" id="ProtNLM"/>
    </source>
</evidence>
<dbReference type="Gene3D" id="2.60.120.330">
    <property type="entry name" value="B-lactam Antibiotic, Isopenicillin N Synthase, Chain"/>
    <property type="match status" value="1"/>
</dbReference>
<dbReference type="SUPFAM" id="SSF51197">
    <property type="entry name" value="Clavaminate synthase-like"/>
    <property type="match status" value="1"/>
</dbReference>
<comment type="caution">
    <text evidence="1">The sequence shown here is derived from an EMBL/GenBank/DDBJ whole genome shotgun (WGS) entry which is preliminary data.</text>
</comment>
<proteinExistence type="predicted"/>
<organism evidence="1 2">
    <name type="scientific">Carpinus fangiana</name>
    <dbReference type="NCBI Taxonomy" id="176857"/>
    <lineage>
        <taxon>Eukaryota</taxon>
        <taxon>Viridiplantae</taxon>
        <taxon>Streptophyta</taxon>
        <taxon>Embryophyta</taxon>
        <taxon>Tracheophyta</taxon>
        <taxon>Spermatophyta</taxon>
        <taxon>Magnoliopsida</taxon>
        <taxon>eudicotyledons</taxon>
        <taxon>Gunneridae</taxon>
        <taxon>Pentapetalae</taxon>
        <taxon>rosids</taxon>
        <taxon>fabids</taxon>
        <taxon>Fagales</taxon>
        <taxon>Betulaceae</taxon>
        <taxon>Carpinus</taxon>
    </lineage>
</organism>
<keyword evidence="2" id="KW-1185">Reference proteome</keyword>
<evidence type="ECO:0000313" key="2">
    <source>
        <dbReference type="Proteomes" id="UP000327013"/>
    </source>
</evidence>
<dbReference type="EMBL" id="VIBQ01000017">
    <property type="protein sequence ID" value="KAB8360693.1"/>
    <property type="molecule type" value="Genomic_DNA"/>
</dbReference>